<evidence type="ECO:0000313" key="4">
    <source>
        <dbReference type="Proteomes" id="UP000189431"/>
    </source>
</evidence>
<dbReference type="PANTHER" id="PTHR33393:SF11">
    <property type="entry name" value="POLYGLUTAMINE SYNTHESIS ACCESSORY PROTEIN RV0574C-RELATED"/>
    <property type="match status" value="1"/>
</dbReference>
<feature type="domain" description="Capsule synthesis protein CapA" evidence="2">
    <location>
        <begin position="4"/>
        <end position="238"/>
    </location>
</feature>
<dbReference type="InterPro" id="IPR019079">
    <property type="entry name" value="Capsule_synth_CapA"/>
</dbReference>
<dbReference type="Pfam" id="PF09587">
    <property type="entry name" value="PGA_cap"/>
    <property type="match status" value="1"/>
</dbReference>
<dbReference type="InterPro" id="IPR029052">
    <property type="entry name" value="Metallo-depent_PP-like"/>
</dbReference>
<comment type="caution">
    <text evidence="3">The sequence shown here is derived from an EMBL/GenBank/DDBJ whole genome shotgun (WGS) entry which is preliminary data.</text>
</comment>
<dbReference type="SUPFAM" id="SSF56300">
    <property type="entry name" value="Metallo-dependent phosphatases"/>
    <property type="match status" value="1"/>
</dbReference>
<evidence type="ECO:0000313" key="3">
    <source>
        <dbReference type="EMBL" id="OOF32784.1"/>
    </source>
</evidence>
<keyword evidence="4" id="KW-1185">Reference proteome</keyword>
<name>A0ABX3KMU7_SALCS</name>
<gene>
    <name evidence="3" type="ORF">BZJ21_14305</name>
</gene>
<dbReference type="InterPro" id="IPR052169">
    <property type="entry name" value="CW_Biosynth-Accessory"/>
</dbReference>
<accession>A0ABX3KMU7</accession>
<reference evidence="4" key="1">
    <citation type="submission" date="2017-01" db="EMBL/GenBank/DDBJ databases">
        <title>Draft genome of the species Salinivibrio costicola subsp. alcaliphilus.</title>
        <authorList>
            <person name="Lopez-Hermoso C."/>
            <person name="De La Haba R."/>
            <person name="Sanchez-Porro C."/>
            <person name="Ventosa A."/>
        </authorList>
    </citation>
    <scope>NUCLEOTIDE SEQUENCE [LARGE SCALE GENOMIC DNA]</scope>
    <source>
        <strain evidence="4">CBH448</strain>
    </source>
</reference>
<dbReference type="CDD" id="cd07381">
    <property type="entry name" value="MPP_CapA"/>
    <property type="match status" value="1"/>
</dbReference>
<dbReference type="PANTHER" id="PTHR33393">
    <property type="entry name" value="POLYGLUTAMINE SYNTHESIS ACCESSORY PROTEIN RV0574C-RELATED"/>
    <property type="match status" value="1"/>
</dbReference>
<evidence type="ECO:0000259" key="2">
    <source>
        <dbReference type="SMART" id="SM00854"/>
    </source>
</evidence>
<proteinExistence type="inferred from homology"/>
<protein>
    <recommendedName>
        <fullName evidence="2">Capsule synthesis protein CapA domain-containing protein</fullName>
    </recommendedName>
</protein>
<dbReference type="EMBL" id="MUFR01000058">
    <property type="protein sequence ID" value="OOF32784.1"/>
    <property type="molecule type" value="Genomic_DNA"/>
</dbReference>
<evidence type="ECO:0000256" key="1">
    <source>
        <dbReference type="ARBA" id="ARBA00005662"/>
    </source>
</evidence>
<dbReference type="SMART" id="SM00854">
    <property type="entry name" value="PGA_cap"/>
    <property type="match status" value="1"/>
</dbReference>
<dbReference type="Proteomes" id="UP000189431">
    <property type="component" value="Unassembled WGS sequence"/>
</dbReference>
<dbReference type="Gene3D" id="3.60.21.10">
    <property type="match status" value="1"/>
</dbReference>
<dbReference type="RefSeq" id="WP_077670140.1">
    <property type="nucleotide sequence ID" value="NZ_MUFR01000058.1"/>
</dbReference>
<organism evidence="3 4">
    <name type="scientific">Salinivibrio costicola subsp. alcaliphilus</name>
    <dbReference type="NCBI Taxonomy" id="272773"/>
    <lineage>
        <taxon>Bacteria</taxon>
        <taxon>Pseudomonadati</taxon>
        <taxon>Pseudomonadota</taxon>
        <taxon>Gammaproteobacteria</taxon>
        <taxon>Vibrionales</taxon>
        <taxon>Vibrionaceae</taxon>
        <taxon>Salinivibrio</taxon>
    </lineage>
</organism>
<sequence length="379" mass="43418">MRPYILFGGDVVLTDSINQRSKRRELFCEELQKDIDNAEELVINLEAPLTDTSTQAFKSGPSLKSRMSYGKILPNIGVSIACLANNHMMDYSEEGLNDTLTSCNANNISTVGAGSSRREAREPLSFKANSKVISVVNIAENEFGSAGDNHSGIYTIDIFDNISLIREAKQKSDVLVVVLHAGVEHLPIPPPLLKKYCRFLIGEGVDAIICHHTHIKSAYEIIDGAPIFYGIGNFIFDSDNPASHWHEGYLVKFFIDDFENKFEIIPYEQNISFFGVRKLKGIKLTSFKDDLKKLNELLVNDDLYRKEWERYCSTKTFDYMILLYCPFVQWPVRLLKKVPMIEKVVFPYFRSPVRLNLLRCESHYEVVKEIHNQLFRREK</sequence>
<comment type="similarity">
    <text evidence="1">Belongs to the CapA family.</text>
</comment>